<evidence type="ECO:0000313" key="1">
    <source>
        <dbReference type="EMBL" id="MQM14261.1"/>
    </source>
</evidence>
<dbReference type="Proteomes" id="UP000652761">
    <property type="component" value="Unassembled WGS sequence"/>
</dbReference>
<reference evidence="1" key="1">
    <citation type="submission" date="2017-07" db="EMBL/GenBank/DDBJ databases">
        <title>Taro Niue Genome Assembly and Annotation.</title>
        <authorList>
            <person name="Atibalentja N."/>
            <person name="Keating K."/>
            <person name="Fields C.J."/>
        </authorList>
    </citation>
    <scope>NUCLEOTIDE SEQUENCE</scope>
    <source>
        <strain evidence="1">Niue_2</strain>
        <tissue evidence="1">Leaf</tissue>
    </source>
</reference>
<accession>A0A843X551</accession>
<name>A0A843X551_COLES</name>
<organism evidence="1 2">
    <name type="scientific">Colocasia esculenta</name>
    <name type="common">Wild taro</name>
    <name type="synonym">Arum esculentum</name>
    <dbReference type="NCBI Taxonomy" id="4460"/>
    <lineage>
        <taxon>Eukaryota</taxon>
        <taxon>Viridiplantae</taxon>
        <taxon>Streptophyta</taxon>
        <taxon>Embryophyta</taxon>
        <taxon>Tracheophyta</taxon>
        <taxon>Spermatophyta</taxon>
        <taxon>Magnoliopsida</taxon>
        <taxon>Liliopsida</taxon>
        <taxon>Araceae</taxon>
        <taxon>Aroideae</taxon>
        <taxon>Colocasieae</taxon>
        <taxon>Colocasia</taxon>
    </lineage>
</organism>
<comment type="caution">
    <text evidence="1">The sequence shown here is derived from an EMBL/GenBank/DDBJ whole genome shotgun (WGS) entry which is preliminary data.</text>
</comment>
<evidence type="ECO:0000313" key="2">
    <source>
        <dbReference type="Proteomes" id="UP000652761"/>
    </source>
</evidence>
<protein>
    <submittedName>
        <fullName evidence="1">Uncharacterized protein</fullName>
    </submittedName>
</protein>
<keyword evidence="2" id="KW-1185">Reference proteome</keyword>
<gene>
    <name evidence="1" type="ORF">Taro_047192</name>
</gene>
<proteinExistence type="predicted"/>
<sequence length="172" mass="18692">MLEVWTAPDRWFSNPFLGVVCGGTGVCSSLTSWRVQGPGWFFLWALDLVEVEVAVPGGETSFSLGCLVSLELLPYVFDSAGSTGVVFGLTRVVVESSIASTLLEFLLLWLVRDWLSLLSLVREAHPLYSLQLFELIAYLTGLNSNPSGSLYPWVAARPPGSLTGVREVGSLH</sequence>
<dbReference type="AlphaFoldDB" id="A0A843X551"/>
<feature type="non-terminal residue" evidence="1">
    <location>
        <position position="1"/>
    </location>
</feature>
<dbReference type="EMBL" id="NMUH01006025">
    <property type="protein sequence ID" value="MQM14261.1"/>
    <property type="molecule type" value="Genomic_DNA"/>
</dbReference>